<dbReference type="PROSITE" id="PS52020">
    <property type="entry name" value="CRESS_DNA_REP"/>
    <property type="match status" value="1"/>
</dbReference>
<dbReference type="InterPro" id="IPR049912">
    <property type="entry name" value="CRESS_DNA_REP"/>
</dbReference>
<evidence type="ECO:0000256" key="6">
    <source>
        <dbReference type="ARBA" id="ARBA00014531"/>
    </source>
</evidence>
<evidence type="ECO:0000256" key="18">
    <source>
        <dbReference type="ARBA" id="ARBA00023124"/>
    </source>
</evidence>
<keyword evidence="9" id="KW-0548">Nucleotidyltransferase</keyword>
<evidence type="ECO:0000256" key="1">
    <source>
        <dbReference type="ARBA" id="ARBA00001936"/>
    </source>
</evidence>
<dbReference type="GO" id="GO:0005524">
    <property type="term" value="F:ATP binding"/>
    <property type="evidence" value="ECO:0007669"/>
    <property type="project" value="UniProtKB-KW"/>
</dbReference>
<comment type="catalytic activity">
    <reaction evidence="23">
        <text>ATP + H2O = ADP + phosphate + H(+)</text>
        <dbReference type="Rhea" id="RHEA:13065"/>
        <dbReference type="ChEBI" id="CHEBI:15377"/>
        <dbReference type="ChEBI" id="CHEBI:15378"/>
        <dbReference type="ChEBI" id="CHEBI:30616"/>
        <dbReference type="ChEBI" id="CHEBI:43474"/>
        <dbReference type="ChEBI" id="CHEBI:456216"/>
    </reaction>
</comment>
<evidence type="ECO:0000259" key="24">
    <source>
        <dbReference type="PROSITE" id="PS52020"/>
    </source>
</evidence>
<comment type="subunit">
    <text evidence="5">Interacts with the capsid protein; this interaction relocates Rep into the nucleus.</text>
</comment>
<evidence type="ECO:0000256" key="17">
    <source>
        <dbReference type="ARBA" id="ARBA00022840"/>
    </source>
</evidence>
<evidence type="ECO:0000256" key="9">
    <source>
        <dbReference type="ARBA" id="ARBA00022695"/>
    </source>
</evidence>
<dbReference type="EMBL" id="EU022374">
    <property type="protein sequence ID" value="ABS70979.1"/>
    <property type="molecule type" value="Genomic_DNA"/>
</dbReference>
<dbReference type="GO" id="GO:0003724">
    <property type="term" value="F:RNA helicase activity"/>
    <property type="evidence" value="ECO:0007669"/>
    <property type="project" value="InterPro"/>
</dbReference>
<keyword evidence="19" id="KW-0238">DNA-binding</keyword>
<dbReference type="GO" id="GO:0016787">
    <property type="term" value="F:hydrolase activity"/>
    <property type="evidence" value="ECO:0007669"/>
    <property type="project" value="UniProtKB-KW"/>
</dbReference>
<evidence type="ECO:0000256" key="23">
    <source>
        <dbReference type="ARBA" id="ARBA00049360"/>
    </source>
</evidence>
<keyword evidence="15" id="KW-0378">Hydrolase</keyword>
<dbReference type="InterPro" id="IPR000605">
    <property type="entry name" value="Helicase_SF3_ssDNA/RNA_vir"/>
</dbReference>
<dbReference type="Gene3D" id="3.40.1310.20">
    <property type="match status" value="1"/>
</dbReference>
<dbReference type="GO" id="GO:0016779">
    <property type="term" value="F:nucleotidyltransferase activity"/>
    <property type="evidence" value="ECO:0007669"/>
    <property type="project" value="UniProtKB-KW"/>
</dbReference>
<evidence type="ECO:0000256" key="20">
    <source>
        <dbReference type="ARBA" id="ARBA00023268"/>
    </source>
</evidence>
<dbReference type="SUPFAM" id="SSF52540">
    <property type="entry name" value="P-loop containing nucleoside triphosphate hydrolases"/>
    <property type="match status" value="1"/>
</dbReference>
<evidence type="ECO:0000256" key="4">
    <source>
        <dbReference type="ARBA" id="ARBA00008545"/>
    </source>
</evidence>
<evidence type="ECO:0000256" key="22">
    <source>
        <dbReference type="ARBA" id="ARBA00032243"/>
    </source>
</evidence>
<keyword evidence="7" id="KW-1048">Host nucleus</keyword>
<gene>
    <name evidence="25" type="primary">rep</name>
</gene>
<comment type="cofactor">
    <cofactor evidence="2">
        <name>Mg(2+)</name>
        <dbReference type="ChEBI" id="CHEBI:18420"/>
    </cofactor>
</comment>
<dbReference type="GO" id="GO:0004519">
    <property type="term" value="F:endonuclease activity"/>
    <property type="evidence" value="ECO:0007669"/>
    <property type="project" value="UniProtKB-KW"/>
</dbReference>
<evidence type="ECO:0000256" key="19">
    <source>
        <dbReference type="ARBA" id="ARBA00023125"/>
    </source>
</evidence>
<keyword evidence="20" id="KW-0511">Multifunctional enzyme</keyword>
<reference evidence="25 26" key="1">
    <citation type="submission" date="2007-07" db="EMBL/GenBank/DDBJ databases">
        <title>Cloning and sequencing of Duck circovirus (DuCV) in China.</title>
        <authorList>
            <person name="Zhang X."/>
            <person name="Kong Y."/>
            <person name="Jiang S."/>
        </authorList>
    </citation>
    <scope>NUCLEOTIDE SEQUENCE [LARGE SCALE GENOMIC DNA]</scope>
    <source>
        <strain evidence="25">LY0701</strain>
    </source>
</reference>
<keyword evidence="17" id="KW-0067">ATP-binding</keyword>
<keyword evidence="16" id="KW-0347">Helicase</keyword>
<protein>
    <recommendedName>
        <fullName evidence="6">Replication-associated protein</fullName>
    </recommendedName>
    <alternativeName>
        <fullName evidence="21">ATP-dependent helicase Rep</fullName>
    </alternativeName>
    <alternativeName>
        <fullName evidence="22">RepP</fullName>
    </alternativeName>
</protein>
<evidence type="ECO:0000256" key="12">
    <source>
        <dbReference type="ARBA" id="ARBA00022723"/>
    </source>
</evidence>
<feature type="domain" description="CRESS-DNA virus Rep endonuclease" evidence="24">
    <location>
        <begin position="11"/>
        <end position="109"/>
    </location>
</feature>
<evidence type="ECO:0000256" key="8">
    <source>
        <dbReference type="ARBA" id="ARBA00022679"/>
    </source>
</evidence>
<keyword evidence="11" id="KW-0540">Nuclease</keyword>
<accession>A7LI82</accession>
<comment type="similarity">
    <text evidence="4">Belongs to the nanoviruses/circoviruses replication-associated protein family.</text>
</comment>
<keyword evidence="12" id="KW-0479">Metal-binding</keyword>
<dbReference type="Pfam" id="PF00910">
    <property type="entry name" value="RNA_helicase"/>
    <property type="match status" value="1"/>
</dbReference>
<evidence type="ECO:0000256" key="3">
    <source>
        <dbReference type="ARBA" id="ARBA00004147"/>
    </source>
</evidence>
<dbReference type="GO" id="GO:0003723">
    <property type="term" value="F:RNA binding"/>
    <property type="evidence" value="ECO:0007669"/>
    <property type="project" value="InterPro"/>
</dbReference>
<evidence type="ECO:0000256" key="7">
    <source>
        <dbReference type="ARBA" id="ARBA00022562"/>
    </source>
</evidence>
<dbReference type="GO" id="GO:0003677">
    <property type="term" value="F:DNA binding"/>
    <property type="evidence" value="ECO:0007669"/>
    <property type="project" value="UniProtKB-KW"/>
</dbReference>
<evidence type="ECO:0000313" key="26">
    <source>
        <dbReference type="Proteomes" id="UP000122974"/>
    </source>
</evidence>
<keyword evidence="10" id="KW-0235">DNA replication</keyword>
<evidence type="ECO:0000256" key="11">
    <source>
        <dbReference type="ARBA" id="ARBA00022722"/>
    </source>
</evidence>
<dbReference type="InterPro" id="IPR027417">
    <property type="entry name" value="P-loop_NTPase"/>
</dbReference>
<proteinExistence type="inferred from homology"/>
<dbReference type="Proteomes" id="UP000122974">
    <property type="component" value="Segment"/>
</dbReference>
<name>A7LI82_9CIRC</name>
<organism evidence="25 26">
    <name type="scientific">Duck circovirus</name>
    <dbReference type="NCBI Taxonomy" id="324685"/>
    <lineage>
        <taxon>Viruses</taxon>
        <taxon>Monodnaviria</taxon>
        <taxon>Shotokuvirae</taxon>
        <taxon>Cressdnaviricota</taxon>
        <taxon>Arfiviricetes</taxon>
        <taxon>Cirlivirales</taxon>
        <taxon>Circoviridae</taxon>
        <taxon>Circovirus</taxon>
        <taxon>Circovirus duck</taxon>
    </lineage>
</organism>
<evidence type="ECO:0000313" key="25">
    <source>
        <dbReference type="EMBL" id="ABS70979.1"/>
    </source>
</evidence>
<evidence type="ECO:0000256" key="2">
    <source>
        <dbReference type="ARBA" id="ARBA00001946"/>
    </source>
</evidence>
<evidence type="ECO:0000256" key="10">
    <source>
        <dbReference type="ARBA" id="ARBA00022705"/>
    </source>
</evidence>
<comment type="subcellular location">
    <subcellularLocation>
        <location evidence="3">Host nucleus</location>
    </subcellularLocation>
</comment>
<dbReference type="GO" id="GO:0046872">
    <property type="term" value="F:metal ion binding"/>
    <property type="evidence" value="ECO:0007669"/>
    <property type="project" value="UniProtKB-KW"/>
</dbReference>
<dbReference type="GO" id="GO:0042025">
    <property type="term" value="C:host cell nucleus"/>
    <property type="evidence" value="ECO:0007669"/>
    <property type="project" value="UniProtKB-SubCell"/>
</dbReference>
<keyword evidence="13" id="KW-0547">Nucleotide-binding</keyword>
<evidence type="ECO:0000256" key="13">
    <source>
        <dbReference type="ARBA" id="ARBA00022741"/>
    </source>
</evidence>
<evidence type="ECO:0000256" key="15">
    <source>
        <dbReference type="ARBA" id="ARBA00022801"/>
    </source>
</evidence>
<dbReference type="Pfam" id="PF02407">
    <property type="entry name" value="Viral_Rep"/>
    <property type="match status" value="1"/>
</dbReference>
<evidence type="ECO:0000256" key="5">
    <source>
        <dbReference type="ARBA" id="ARBA00011448"/>
    </source>
</evidence>
<keyword evidence="14" id="KW-0255">Endonuclease</keyword>
<evidence type="ECO:0000256" key="16">
    <source>
        <dbReference type="ARBA" id="ARBA00022806"/>
    </source>
</evidence>
<evidence type="ECO:0000256" key="14">
    <source>
        <dbReference type="ARBA" id="ARBA00022759"/>
    </source>
</evidence>
<comment type="cofactor">
    <cofactor evidence="1">
        <name>Mn(2+)</name>
        <dbReference type="ChEBI" id="CHEBI:29035"/>
    </cofactor>
</comment>
<keyword evidence="18" id="KW-0190">Covalent protein-DNA linkage</keyword>
<sequence length="297" mass="33745">MASTSMAKSGNYSYKRWVFTINNPTFEDYVHVLELCTLDNCKFAIVGEEKGANGTPHLQGFLNVRSNARAAALEESLGGGAWLSRARGSDEDNEEYCSKESTYLRVGEPGGKGRSSQLADATSAVLAGLPLTDVARKYPTTYVIFGRGLERLRRLIVETQRDWKTEVIVLIGPPGTGKSRYAFEFPAENKYYKPRGKWWDGYSGNDVVVMDDFYGWVPYDDLLRITDRYPLRVEFKGGMTQFVAKTLIITSNKEPRDWYRSEFDLSALYRRINKYLVYNVDKYEPAPSCSLPFPINY</sequence>
<dbReference type="GO" id="GO:0006260">
    <property type="term" value="P:DNA replication"/>
    <property type="evidence" value="ECO:0007669"/>
    <property type="project" value="UniProtKB-KW"/>
</dbReference>
<dbReference type="Gene3D" id="3.40.50.300">
    <property type="entry name" value="P-loop containing nucleotide triphosphate hydrolases"/>
    <property type="match status" value="1"/>
</dbReference>
<keyword evidence="8" id="KW-0808">Transferase</keyword>
<evidence type="ECO:0000256" key="21">
    <source>
        <dbReference type="ARBA" id="ARBA00030754"/>
    </source>
</evidence>